<dbReference type="KEGG" id="pbs:Plabr_1640"/>
<name>F0SSI0_RUBBR</name>
<keyword evidence="3" id="KW-0326">Glycosidase</keyword>
<evidence type="ECO:0000256" key="4">
    <source>
        <dbReference type="SAM" id="Coils"/>
    </source>
</evidence>
<feature type="coiled-coil region" evidence="4">
    <location>
        <begin position="231"/>
        <end position="265"/>
    </location>
</feature>
<dbReference type="InterPro" id="IPR008928">
    <property type="entry name" value="6-hairpin_glycosidase_sf"/>
</dbReference>
<protein>
    <submittedName>
        <fullName evidence="6">Glycoside hydrolase family 37</fullName>
    </submittedName>
</protein>
<dbReference type="InterPro" id="IPR012341">
    <property type="entry name" value="6hp_glycosidase-like_sf"/>
</dbReference>
<dbReference type="EMBL" id="CP002546">
    <property type="protein sequence ID" value="ADY59251.1"/>
    <property type="molecule type" value="Genomic_DNA"/>
</dbReference>
<gene>
    <name evidence="6" type="ordered locus">Plabr_1640</name>
</gene>
<keyword evidence="2 6" id="KW-0378">Hydrolase</keyword>
<keyword evidence="4" id="KW-0175">Coiled coil</keyword>
<evidence type="ECO:0000256" key="2">
    <source>
        <dbReference type="ARBA" id="ARBA00022801"/>
    </source>
</evidence>
<reference evidence="7" key="1">
    <citation type="submission" date="2011-02" db="EMBL/GenBank/DDBJ databases">
        <title>The complete genome of Planctomyces brasiliensis DSM 5305.</title>
        <authorList>
            <person name="Lucas S."/>
            <person name="Copeland A."/>
            <person name="Lapidus A."/>
            <person name="Bruce D."/>
            <person name="Goodwin L."/>
            <person name="Pitluck S."/>
            <person name="Kyrpides N."/>
            <person name="Mavromatis K."/>
            <person name="Pagani I."/>
            <person name="Ivanova N."/>
            <person name="Ovchinnikova G."/>
            <person name="Lu M."/>
            <person name="Detter J.C."/>
            <person name="Han C."/>
            <person name="Land M."/>
            <person name="Hauser L."/>
            <person name="Markowitz V."/>
            <person name="Cheng J.-F."/>
            <person name="Hugenholtz P."/>
            <person name="Woyke T."/>
            <person name="Wu D."/>
            <person name="Tindall B."/>
            <person name="Pomrenke H.G."/>
            <person name="Brambilla E."/>
            <person name="Klenk H.-P."/>
            <person name="Eisen J.A."/>
        </authorList>
    </citation>
    <scope>NUCLEOTIDE SEQUENCE [LARGE SCALE GENOMIC DNA]</scope>
    <source>
        <strain evidence="7">ATCC 49424 / DSM 5305 / JCM 21570 / NBRC 103401 / IFAM 1448</strain>
    </source>
</reference>
<evidence type="ECO:0000313" key="7">
    <source>
        <dbReference type="Proteomes" id="UP000006860"/>
    </source>
</evidence>
<dbReference type="PANTHER" id="PTHR10412">
    <property type="entry name" value="MANNOSYL-OLIGOSACCHARIDE GLUCOSIDASE"/>
    <property type="match status" value="1"/>
</dbReference>
<dbReference type="eggNOG" id="COG1626">
    <property type="taxonomic scope" value="Bacteria"/>
</dbReference>
<dbReference type="InterPro" id="IPR004888">
    <property type="entry name" value="Glycoside_hydrolase_63"/>
</dbReference>
<dbReference type="AlphaFoldDB" id="F0SSI0"/>
<sequence length="528" mass="61419">MRKTVRYGLDLVLWSRLLNKRRAPIPLDLPASLLDKKNVIHDPPALFVSSPGSEFKHWEEGFQAVFATLFLNLQPPDVLSEIRYAHPAPSFNGIYLWDSAFTAQVWKHWDLQVAEDVNRAVVNLHEDGRLQHVVATFTESKYTQPPVLAWSLARLVEMQPHWPHEDLREKFFEPLAAYNRWLYRNRCHENGLFFWEHPYESGIDNSPRFSSRDESEFADTRKMAAPDFCAYVILQNEALAELAELLQLENERRQYLRQADELRERMNVELWDEKDGLYYDRDYTNGEFIRSSTIASFLPLWAGVPDVSQAERMREHLENPRAYNTLIPLPSVALNNSAFAKDMWRGPVWINTAYGVIQGLRRYGFDKLASEFSFRLCDGVFRTYKNLGKIYEFYDPERCDLEELHRKLGNRFKHFTLGNKPVSEFVGWSGLVNTLIIDDLFGFSRRGRSIRIQPRFPEHLSGIGFNLRLPQYRTAMQLDIQGHGHYRCTLRDDEGTEYRDLSQGEAWDLRQSAKVSSIPQHAVPDGAG</sequence>
<dbReference type="SUPFAM" id="SSF48208">
    <property type="entry name" value="Six-hairpin glycosidases"/>
    <property type="match status" value="1"/>
</dbReference>
<dbReference type="Gene3D" id="1.50.10.10">
    <property type="match status" value="1"/>
</dbReference>
<organism evidence="6 7">
    <name type="scientific">Rubinisphaera brasiliensis (strain ATCC 49424 / DSM 5305 / JCM 21570 / IAM 15109 / NBRC 103401 / IFAM 1448)</name>
    <name type="common">Planctomyces brasiliensis</name>
    <dbReference type="NCBI Taxonomy" id="756272"/>
    <lineage>
        <taxon>Bacteria</taxon>
        <taxon>Pseudomonadati</taxon>
        <taxon>Planctomycetota</taxon>
        <taxon>Planctomycetia</taxon>
        <taxon>Planctomycetales</taxon>
        <taxon>Planctomycetaceae</taxon>
        <taxon>Rubinisphaera</taxon>
    </lineage>
</organism>
<dbReference type="PANTHER" id="PTHR10412:SF11">
    <property type="entry name" value="MANNOSYL-OLIGOSACCHARIDE GLUCOSIDASE"/>
    <property type="match status" value="1"/>
</dbReference>
<evidence type="ECO:0000259" key="5">
    <source>
        <dbReference type="Pfam" id="PF22422"/>
    </source>
</evidence>
<dbReference type="GO" id="GO:0009311">
    <property type="term" value="P:oligosaccharide metabolic process"/>
    <property type="evidence" value="ECO:0007669"/>
    <property type="project" value="InterPro"/>
</dbReference>
<dbReference type="Pfam" id="PF22422">
    <property type="entry name" value="MGH1-like_GH"/>
    <property type="match status" value="1"/>
</dbReference>
<dbReference type="Proteomes" id="UP000006860">
    <property type="component" value="Chromosome"/>
</dbReference>
<dbReference type="HOGENOM" id="CLU_515681_0_0_0"/>
<evidence type="ECO:0000313" key="6">
    <source>
        <dbReference type="EMBL" id="ADY59251.1"/>
    </source>
</evidence>
<proteinExistence type="inferred from homology"/>
<dbReference type="STRING" id="756272.Plabr_1640"/>
<keyword evidence="7" id="KW-1185">Reference proteome</keyword>
<dbReference type="RefSeq" id="WP_013627978.1">
    <property type="nucleotide sequence ID" value="NC_015174.1"/>
</dbReference>
<evidence type="ECO:0000256" key="3">
    <source>
        <dbReference type="ARBA" id="ARBA00023295"/>
    </source>
</evidence>
<dbReference type="InterPro" id="IPR054491">
    <property type="entry name" value="MGH1-like_GH"/>
</dbReference>
<dbReference type="GO" id="GO:0004573">
    <property type="term" value="F:Glc3Man9GlcNAc2 oligosaccharide glucosidase activity"/>
    <property type="evidence" value="ECO:0007669"/>
    <property type="project" value="InterPro"/>
</dbReference>
<comment type="similarity">
    <text evidence="1">Belongs to the glycosyl hydrolase 63 family.</text>
</comment>
<evidence type="ECO:0000256" key="1">
    <source>
        <dbReference type="ARBA" id="ARBA00010833"/>
    </source>
</evidence>
<feature type="domain" description="Mannosylglycerate hydrolase MGH1-like glycoside hydrolase" evidence="5">
    <location>
        <begin position="96"/>
        <end position="400"/>
    </location>
</feature>
<accession>F0SSI0</accession>
<dbReference type="GO" id="GO:0006487">
    <property type="term" value="P:protein N-linked glycosylation"/>
    <property type="evidence" value="ECO:0007669"/>
    <property type="project" value="TreeGrafter"/>
</dbReference>